<evidence type="ECO:0000256" key="2">
    <source>
        <dbReference type="ARBA" id="ARBA00019062"/>
    </source>
</evidence>
<evidence type="ECO:0000256" key="4">
    <source>
        <dbReference type="ARBA" id="ARBA00024778"/>
    </source>
</evidence>
<dbReference type="InterPro" id="IPR041195">
    <property type="entry name" value="Rnh202_N"/>
</dbReference>
<keyword evidence="10" id="KW-1185">Reference proteome</keyword>
<evidence type="ECO:0000256" key="5">
    <source>
        <dbReference type="ARBA" id="ARBA00033464"/>
    </source>
</evidence>
<dbReference type="OrthoDB" id="4205909at2759"/>
<feature type="domain" description="Ribonuclease H2 subunit B wHTH" evidence="7">
    <location>
        <begin position="148"/>
        <end position="333"/>
    </location>
</feature>
<feature type="compositionally biased region" description="Basic and acidic residues" evidence="6">
    <location>
        <begin position="399"/>
        <end position="418"/>
    </location>
</feature>
<dbReference type="GO" id="GO:0005654">
    <property type="term" value="C:nucleoplasm"/>
    <property type="evidence" value="ECO:0007669"/>
    <property type="project" value="TreeGrafter"/>
</dbReference>
<dbReference type="InterPro" id="IPR019024">
    <property type="entry name" value="RNase_H2_suB_wHTH"/>
</dbReference>
<proteinExistence type="predicted"/>
<dbReference type="Proteomes" id="UP000242877">
    <property type="component" value="Unassembled WGS sequence"/>
</dbReference>
<dbReference type="AlphaFoldDB" id="A0A162IJQ6"/>
<reference evidence="9 10" key="1">
    <citation type="journal article" date="2016" name="Genome Biol. Evol.">
        <title>Divergent and convergent evolution of fungal pathogenicity.</title>
        <authorList>
            <person name="Shang Y."/>
            <person name="Xiao G."/>
            <person name="Zheng P."/>
            <person name="Cen K."/>
            <person name="Zhan S."/>
            <person name="Wang C."/>
        </authorList>
    </citation>
    <scope>NUCLEOTIDE SEQUENCE [LARGE SCALE GENOMIC DNA]</scope>
    <source>
        <strain evidence="9 10">ARSEF 7405</strain>
    </source>
</reference>
<dbReference type="VEuPathDB" id="FungiDB:AAP_01763"/>
<keyword evidence="3" id="KW-0539">Nucleus</keyword>
<feature type="region of interest" description="Disordered" evidence="6">
    <location>
        <begin position="1"/>
        <end position="25"/>
    </location>
</feature>
<dbReference type="InterPro" id="IPR040456">
    <property type="entry name" value="RNase_H2_suB"/>
</dbReference>
<sequence>MARTRSAPRGKQAASTPSAEPSRAFKGIEHASPTKTFILPKNISSDARLVMLENPASGELNRYLYCPQRGIFEFTVIDTAKEEPRSVLFTSTIEGVNNASNGHTETETKDVQTDVSAVVQEKGKKLAHKALISKSAQILVATQVDLLFFVLPILLQQDRNTSHGRQREHQRLFQPLDDMLESRDDISRTLKNVLLGPLRSRVEARMVKVCDTVDAGETMFRINEDKLVKELFSKAENALDNGKLPPSMEEKFVTRALETPMMTVKREDVVTETTVLNNASGILDEEKLSTEGNNPSGSENQDESEKLRHLLRLRTALSFILSSYVPEHIKANVETHLTSSESPINFEPLTKHLSHIAALREQAAAAAAMNNNISRKRSGLDDEEMFSIRQDVKKFKLEEEKKEKTRQSRAVRDLKKADTSGMKKLSSFFGKK</sequence>
<comment type="subcellular location">
    <subcellularLocation>
        <location evidence="1">Nucleus</location>
    </subcellularLocation>
</comment>
<evidence type="ECO:0000313" key="9">
    <source>
        <dbReference type="EMBL" id="KZZ94463.1"/>
    </source>
</evidence>
<feature type="region of interest" description="Disordered" evidence="6">
    <location>
        <begin position="399"/>
        <end position="432"/>
    </location>
</feature>
<evidence type="ECO:0000313" key="10">
    <source>
        <dbReference type="Proteomes" id="UP000242877"/>
    </source>
</evidence>
<dbReference type="Gene3D" id="1.10.20.120">
    <property type="match status" value="1"/>
</dbReference>
<protein>
    <recommendedName>
        <fullName evidence="2">Ribonuclease H2 subunit B</fullName>
    </recommendedName>
    <alternativeName>
        <fullName evidence="5">Ribonuclease HI subunit B</fullName>
    </alternativeName>
</protein>
<evidence type="ECO:0000256" key="3">
    <source>
        <dbReference type="ARBA" id="ARBA00023242"/>
    </source>
</evidence>
<dbReference type="CDD" id="cd09270">
    <property type="entry name" value="RNase_H2-B"/>
    <property type="match status" value="1"/>
</dbReference>
<dbReference type="PANTHER" id="PTHR13383">
    <property type="entry name" value="RIBONUCLEASE H2 SUBUNIT B"/>
    <property type="match status" value="1"/>
</dbReference>
<evidence type="ECO:0000256" key="6">
    <source>
        <dbReference type="SAM" id="MobiDB-lite"/>
    </source>
</evidence>
<dbReference type="GO" id="GO:0006401">
    <property type="term" value="P:RNA catabolic process"/>
    <property type="evidence" value="ECO:0007669"/>
    <property type="project" value="TreeGrafter"/>
</dbReference>
<accession>A0A162IJQ6</accession>
<feature type="domain" description="Rnh202 triple barrel" evidence="8">
    <location>
        <begin position="38"/>
        <end position="145"/>
    </location>
</feature>
<evidence type="ECO:0000259" key="7">
    <source>
        <dbReference type="Pfam" id="PF09468"/>
    </source>
</evidence>
<comment type="function">
    <text evidence="4">Non catalytic subunit of RNase H2, an endonuclease that specifically degrades the RNA of RNA:DNA hybrids. Participates in DNA replication, possibly by mediating the removal of lagging-strand Okazaki fragment RNA primers during DNA replication. Mediates the excision of single ribonucleotides from DNA:RNA duplexes.</text>
</comment>
<dbReference type="GO" id="GO:0032299">
    <property type="term" value="C:ribonuclease H2 complex"/>
    <property type="evidence" value="ECO:0007669"/>
    <property type="project" value="InterPro"/>
</dbReference>
<organism evidence="9 10">
    <name type="scientific">Ascosphaera apis ARSEF 7405</name>
    <dbReference type="NCBI Taxonomy" id="392613"/>
    <lineage>
        <taxon>Eukaryota</taxon>
        <taxon>Fungi</taxon>
        <taxon>Dikarya</taxon>
        <taxon>Ascomycota</taxon>
        <taxon>Pezizomycotina</taxon>
        <taxon>Eurotiomycetes</taxon>
        <taxon>Eurotiomycetidae</taxon>
        <taxon>Onygenales</taxon>
        <taxon>Ascosphaeraceae</taxon>
        <taxon>Ascosphaera</taxon>
    </lineage>
</organism>
<comment type="caution">
    <text evidence="9">The sequence shown here is derived from an EMBL/GenBank/DDBJ whole genome shotgun (WGS) entry which is preliminary data.</text>
</comment>
<gene>
    <name evidence="9" type="ORF">AAP_01763</name>
</gene>
<dbReference type="Pfam" id="PF17745">
    <property type="entry name" value="Ydr279_N"/>
    <property type="match status" value="1"/>
</dbReference>
<evidence type="ECO:0000256" key="1">
    <source>
        <dbReference type="ARBA" id="ARBA00004123"/>
    </source>
</evidence>
<evidence type="ECO:0000259" key="8">
    <source>
        <dbReference type="Pfam" id="PF17745"/>
    </source>
</evidence>
<dbReference type="PANTHER" id="PTHR13383:SF11">
    <property type="entry name" value="RIBONUCLEASE H2 SUBUNIT B"/>
    <property type="match status" value="1"/>
</dbReference>
<feature type="compositionally biased region" description="Polar residues" evidence="6">
    <location>
        <begin position="290"/>
        <end position="299"/>
    </location>
</feature>
<feature type="region of interest" description="Disordered" evidence="6">
    <location>
        <begin position="281"/>
        <end position="305"/>
    </location>
</feature>
<dbReference type="EMBL" id="AZGZ01000006">
    <property type="protein sequence ID" value="KZZ94463.1"/>
    <property type="molecule type" value="Genomic_DNA"/>
</dbReference>
<name>A0A162IJQ6_9EURO</name>
<dbReference type="Pfam" id="PF09468">
    <property type="entry name" value="RNase_H2-Ydr279"/>
    <property type="match status" value="1"/>
</dbReference>